<sequence length="395" mass="41890">MIRYRPVVWVCLVLLGLPAFTAWGDEFDRIEGKTLAELLASNDANAQTSLTIGEIDALPIVLRDSRSAFLIARTGQGNLVRLLVSPALRKPATGSGPPVSVLTLERFDTFESGNLATRLARGKEILLFIGFDYDLDSGQVVPEGQGGDLRFEAAGPGKEGPRLVAIGDAKLYSLSKPVALGQGAGDPSRPSLGRTVLPTDFAGRFRLFANGQWSGLLVLKVDPAGVVSGQFRSDLNGTSYSVSGQVAADVPHKISFTVTYPRTRQEFEGLLWTEGKGAMAGTMTMLDRAFGFFAVREGGAFAPEGEDVGPLANGEGKPGRRTVTVHKGQYTLDGKAKTDMELTDSLKRAVTADPATWILLQAPADEPFSALQTAFEVIGAAGISAVRLAAADPQP</sequence>
<protein>
    <submittedName>
        <fullName evidence="1">Biopolymer transporter ExbD</fullName>
    </submittedName>
</protein>
<name>A0AAU7CGP1_9BACT</name>
<dbReference type="EMBL" id="CP155447">
    <property type="protein sequence ID" value="XBH04320.1"/>
    <property type="molecule type" value="Genomic_DNA"/>
</dbReference>
<dbReference type="RefSeq" id="WP_406697072.1">
    <property type="nucleotide sequence ID" value="NZ_CP155447.1"/>
</dbReference>
<reference evidence="1" key="1">
    <citation type="submission" date="2024-05" db="EMBL/GenBank/DDBJ databases">
        <title>Planctomycetes of the genus Singulisphaera possess chitinolytic capabilities.</title>
        <authorList>
            <person name="Ivanova A."/>
        </authorList>
    </citation>
    <scope>NUCLEOTIDE SEQUENCE</scope>
    <source>
        <strain evidence="1">Ch08T</strain>
    </source>
</reference>
<accession>A0AAU7CGP1</accession>
<evidence type="ECO:0000313" key="1">
    <source>
        <dbReference type="EMBL" id="XBH04320.1"/>
    </source>
</evidence>
<gene>
    <name evidence="1" type="ORF">V5E97_39415</name>
</gene>
<proteinExistence type="predicted"/>
<dbReference type="AlphaFoldDB" id="A0AAU7CGP1"/>
<organism evidence="1">
    <name type="scientific">Singulisphaera sp. Ch08</name>
    <dbReference type="NCBI Taxonomy" id="3120278"/>
    <lineage>
        <taxon>Bacteria</taxon>
        <taxon>Pseudomonadati</taxon>
        <taxon>Planctomycetota</taxon>
        <taxon>Planctomycetia</taxon>
        <taxon>Isosphaerales</taxon>
        <taxon>Isosphaeraceae</taxon>
        <taxon>Singulisphaera</taxon>
    </lineage>
</organism>